<keyword evidence="1" id="KW-0472">Membrane</keyword>
<keyword evidence="3" id="KW-1185">Reference proteome</keyword>
<accession>A0A916ZMV0</accession>
<keyword evidence="1" id="KW-0812">Transmembrane</keyword>
<protein>
    <submittedName>
        <fullName evidence="2">Uncharacterized protein</fullName>
    </submittedName>
</protein>
<evidence type="ECO:0000313" key="3">
    <source>
        <dbReference type="Proteomes" id="UP000599688"/>
    </source>
</evidence>
<keyword evidence="1" id="KW-1133">Transmembrane helix</keyword>
<feature type="transmembrane region" description="Helical" evidence="1">
    <location>
        <begin position="171"/>
        <end position="192"/>
    </location>
</feature>
<dbReference type="EMBL" id="BMGL01000002">
    <property type="protein sequence ID" value="GGE05181.1"/>
    <property type="molecule type" value="Genomic_DNA"/>
</dbReference>
<comment type="caution">
    <text evidence="2">The sequence shown here is derived from an EMBL/GenBank/DDBJ whole genome shotgun (WGS) entry which is preliminary data.</text>
</comment>
<name>A0A916ZMV0_9FLAO</name>
<feature type="transmembrane region" description="Helical" evidence="1">
    <location>
        <begin position="84"/>
        <end position="103"/>
    </location>
</feature>
<dbReference type="RefSeq" id="WP_188405047.1">
    <property type="nucleotide sequence ID" value="NZ_BMGL01000002.1"/>
</dbReference>
<sequence length="377" mass="44397">MLKYFIQFGLNEVNTLQVFRLLLLTWLVTKLISFKLWFQLYRVFPRITAVDFIDFEALAFVDVSLAFISFLCIAFSLYKINSKIILSFIFIEIVLCFFDVIRIQPLQFQMILLSFIYVLQPKKFNLNLLLLLSATYLFAGLCKFNLGFINVNWSYLFLEQTLGIQRSFTQIPIIKALGFIIPFLETLAGIVLLTKYRKIACIGLIVFHLATLVYISPFHLALNHAVWPWNLSMILLLFYFAKQRHLSFNQIHFKAFYQKIYLSFLFVFPILGFTNYYHPYAAFQLYQGKDTYLIMQSASNKLAAFHQEKYQKLMPENQGLYTSLCRQITFSEFNVPVASIPWLHKKIKQTVRSKMSFGETRFYSLPYPYRKVVQIVD</sequence>
<feature type="transmembrane region" description="Helical" evidence="1">
    <location>
        <begin position="199"/>
        <end position="215"/>
    </location>
</feature>
<feature type="transmembrane region" description="Helical" evidence="1">
    <location>
        <begin position="260"/>
        <end position="277"/>
    </location>
</feature>
<gene>
    <name evidence="2" type="ORF">GCM10010831_03550</name>
</gene>
<feature type="transmembrane region" description="Helical" evidence="1">
    <location>
        <begin position="221"/>
        <end position="240"/>
    </location>
</feature>
<evidence type="ECO:0000256" key="1">
    <source>
        <dbReference type="SAM" id="Phobius"/>
    </source>
</evidence>
<feature type="transmembrane region" description="Helical" evidence="1">
    <location>
        <begin position="58"/>
        <end position="78"/>
    </location>
</feature>
<evidence type="ECO:0000313" key="2">
    <source>
        <dbReference type="EMBL" id="GGE05181.1"/>
    </source>
</evidence>
<feature type="transmembrane region" description="Helical" evidence="1">
    <location>
        <begin position="124"/>
        <end position="151"/>
    </location>
</feature>
<feature type="transmembrane region" description="Helical" evidence="1">
    <location>
        <begin position="18"/>
        <end position="38"/>
    </location>
</feature>
<organism evidence="2 3">
    <name type="scientific">Psychroflexus salis</name>
    <dbReference type="NCBI Taxonomy" id="1526574"/>
    <lineage>
        <taxon>Bacteria</taxon>
        <taxon>Pseudomonadati</taxon>
        <taxon>Bacteroidota</taxon>
        <taxon>Flavobacteriia</taxon>
        <taxon>Flavobacteriales</taxon>
        <taxon>Flavobacteriaceae</taxon>
        <taxon>Psychroflexus</taxon>
    </lineage>
</organism>
<dbReference type="Proteomes" id="UP000599688">
    <property type="component" value="Unassembled WGS sequence"/>
</dbReference>
<reference evidence="2 3" key="1">
    <citation type="journal article" date="2014" name="Int. J. Syst. Evol. Microbiol.">
        <title>Complete genome sequence of Corynebacterium casei LMG S-19264T (=DSM 44701T), isolated from a smear-ripened cheese.</title>
        <authorList>
            <consortium name="US DOE Joint Genome Institute (JGI-PGF)"/>
            <person name="Walter F."/>
            <person name="Albersmeier A."/>
            <person name="Kalinowski J."/>
            <person name="Ruckert C."/>
        </authorList>
    </citation>
    <scope>NUCLEOTIDE SEQUENCE [LARGE SCALE GENOMIC DNA]</scope>
    <source>
        <strain evidence="2 3">CGMCC 1.12925</strain>
    </source>
</reference>
<proteinExistence type="predicted"/>
<dbReference type="AlphaFoldDB" id="A0A916ZMV0"/>